<dbReference type="VEuPathDB" id="FungiDB:F503_07122"/>
<evidence type="ECO:0000256" key="5">
    <source>
        <dbReference type="ARBA" id="ARBA00052698"/>
    </source>
</evidence>
<dbReference type="InterPro" id="IPR016161">
    <property type="entry name" value="Ald_DH/histidinol_DH"/>
</dbReference>
<sequence length="501" mass="53211">MSLPFTLERPSLLQQKCYVDGQWVEAASGAQFSVVDPGTGKDWAAAPDCAAVDAEVAVKAAQKAFKTYSKIGARARSECLFAWSALIQKYRDDIATIITYETGKPVADARFEVDYSIQSARWFAGEAERIQGSAFDAALPGKKVLTLKQPIGVVAALVPWNLPVAMVARKAGAAMAAGCTMVVKPSPETPLSVLTLALLAEEAGFPKGVLNVITTSLDNTPAVSEALCHHPDVKKVTFTGSTRVGKLVARMCADGLKKLTLELGGNCPFLVFDDADLDQAADALSSLKWRNAGQICVNANRVYVQSGVYDKFAKLVCERAGRLVVGHGGHAATPTTPIATIGPVTTPQSLDRALAQVDDAKQNGAQVLLGGARVPNLTGFFLQPTIIGDATKAMRVADEESFAPIMTLFKFDEEEEAINAANNTPMGLASYVFTKDVDRSWRMMEELEAGMIGLNTSAISGVEAPFGGIKESGYGKEAGKDVAVEEYLITKAVSVALVSRL</sequence>
<evidence type="ECO:0000256" key="2">
    <source>
        <dbReference type="ARBA" id="ARBA00009986"/>
    </source>
</evidence>
<dbReference type="PANTHER" id="PTHR43353:SF7">
    <property type="entry name" value="SUCCINATE SEMIALDEHYDE DEHYDROGENASE (EUROFUNG)"/>
    <property type="match status" value="1"/>
</dbReference>
<dbReference type="Proteomes" id="UP000016923">
    <property type="component" value="Unassembled WGS sequence"/>
</dbReference>
<dbReference type="InterPro" id="IPR050740">
    <property type="entry name" value="Aldehyde_DH_Superfamily"/>
</dbReference>
<evidence type="ECO:0000256" key="1">
    <source>
        <dbReference type="ARBA" id="ARBA00005176"/>
    </source>
</evidence>
<dbReference type="eggNOG" id="KOG2451">
    <property type="taxonomic scope" value="Eukaryota"/>
</dbReference>
<evidence type="ECO:0000256" key="4">
    <source>
        <dbReference type="ARBA" id="ARBA00050387"/>
    </source>
</evidence>
<reference evidence="8 9" key="1">
    <citation type="journal article" date="2013" name="BMC Genomics">
        <title>The genome and transcriptome of the pine saprophyte Ophiostoma piceae, and a comparison with the bark beetle-associated pine pathogen Grosmannia clavigera.</title>
        <authorList>
            <person name="Haridas S."/>
            <person name="Wang Y."/>
            <person name="Lim L."/>
            <person name="Massoumi Alamouti S."/>
            <person name="Jackman S."/>
            <person name="Docking R."/>
            <person name="Robertson G."/>
            <person name="Birol I."/>
            <person name="Bohlmann J."/>
            <person name="Breuil C."/>
        </authorList>
    </citation>
    <scope>NUCLEOTIDE SEQUENCE [LARGE SCALE GENOMIC DNA]</scope>
    <source>
        <strain evidence="8 9">UAMH 11346</strain>
    </source>
</reference>
<evidence type="ECO:0000259" key="7">
    <source>
        <dbReference type="Pfam" id="PF00171"/>
    </source>
</evidence>
<dbReference type="Gene3D" id="3.40.309.10">
    <property type="entry name" value="Aldehyde Dehydrogenase, Chain A, domain 2"/>
    <property type="match status" value="1"/>
</dbReference>
<dbReference type="InterPro" id="IPR016162">
    <property type="entry name" value="Ald_DH_N"/>
</dbReference>
<dbReference type="AlphaFoldDB" id="S3CBL1"/>
<comment type="pathway">
    <text evidence="1">Amino-acid degradation; 4-aminobutanoate degradation.</text>
</comment>
<keyword evidence="9" id="KW-1185">Reference proteome</keyword>
<evidence type="ECO:0000256" key="3">
    <source>
        <dbReference type="ARBA" id="ARBA00023002"/>
    </source>
</evidence>
<dbReference type="STRING" id="1262450.S3CBL1"/>
<organism evidence="8 9">
    <name type="scientific">Ophiostoma piceae (strain UAMH 11346)</name>
    <name type="common">Sap stain fungus</name>
    <dbReference type="NCBI Taxonomy" id="1262450"/>
    <lineage>
        <taxon>Eukaryota</taxon>
        <taxon>Fungi</taxon>
        <taxon>Dikarya</taxon>
        <taxon>Ascomycota</taxon>
        <taxon>Pezizomycotina</taxon>
        <taxon>Sordariomycetes</taxon>
        <taxon>Sordariomycetidae</taxon>
        <taxon>Ophiostomatales</taxon>
        <taxon>Ophiostomataceae</taxon>
        <taxon>Ophiostoma</taxon>
    </lineage>
</organism>
<dbReference type="FunFam" id="3.40.309.10:FF:000004">
    <property type="entry name" value="Succinate-semialdehyde dehydrogenase I"/>
    <property type="match status" value="1"/>
</dbReference>
<dbReference type="PANTHER" id="PTHR43353">
    <property type="entry name" value="SUCCINATE-SEMIALDEHYDE DEHYDROGENASE, MITOCHONDRIAL"/>
    <property type="match status" value="1"/>
</dbReference>
<dbReference type="InterPro" id="IPR016163">
    <property type="entry name" value="Ald_DH_C"/>
</dbReference>
<comment type="catalytic activity">
    <reaction evidence="4">
        <text>succinate semialdehyde + NADP(+) + H2O = succinate + NADPH + 2 H(+)</text>
        <dbReference type="Rhea" id="RHEA:13213"/>
        <dbReference type="ChEBI" id="CHEBI:15377"/>
        <dbReference type="ChEBI" id="CHEBI:15378"/>
        <dbReference type="ChEBI" id="CHEBI:30031"/>
        <dbReference type="ChEBI" id="CHEBI:57706"/>
        <dbReference type="ChEBI" id="CHEBI:57783"/>
        <dbReference type="ChEBI" id="CHEBI:58349"/>
        <dbReference type="EC" id="1.2.1.16"/>
    </reaction>
</comment>
<gene>
    <name evidence="8" type="ORF">F503_07122</name>
</gene>
<evidence type="ECO:0000256" key="6">
    <source>
        <dbReference type="ARBA" id="ARBA00067047"/>
    </source>
</evidence>
<dbReference type="FunFam" id="3.40.605.10:FF:000005">
    <property type="entry name" value="Succinate-semialdehyde dehydrogenase I"/>
    <property type="match status" value="1"/>
</dbReference>
<accession>S3CBL1</accession>
<dbReference type="GO" id="GO:0009450">
    <property type="term" value="P:gamma-aminobutyric acid catabolic process"/>
    <property type="evidence" value="ECO:0007669"/>
    <property type="project" value="TreeGrafter"/>
</dbReference>
<evidence type="ECO:0000313" key="8">
    <source>
        <dbReference type="EMBL" id="EPE09346.1"/>
    </source>
</evidence>
<dbReference type="OrthoDB" id="310895at2759"/>
<protein>
    <recommendedName>
        <fullName evidence="6">succinate-semialdehyde dehydrogenase [NAD(P)(+)]</fullName>
        <ecNumber evidence="6">1.2.1.16</ecNumber>
    </recommendedName>
</protein>
<dbReference type="EMBL" id="KE148147">
    <property type="protein sequence ID" value="EPE09346.1"/>
    <property type="molecule type" value="Genomic_DNA"/>
</dbReference>
<dbReference type="SUPFAM" id="SSF53720">
    <property type="entry name" value="ALDH-like"/>
    <property type="match status" value="1"/>
</dbReference>
<name>S3CBL1_OPHP1</name>
<evidence type="ECO:0000313" key="9">
    <source>
        <dbReference type="Proteomes" id="UP000016923"/>
    </source>
</evidence>
<comment type="similarity">
    <text evidence="2">Belongs to the aldehyde dehydrogenase family.</text>
</comment>
<dbReference type="CDD" id="cd07103">
    <property type="entry name" value="ALDH_F5_SSADH_GabD"/>
    <property type="match status" value="1"/>
</dbReference>
<dbReference type="Gene3D" id="3.40.605.10">
    <property type="entry name" value="Aldehyde Dehydrogenase, Chain A, domain 1"/>
    <property type="match status" value="1"/>
</dbReference>
<dbReference type="OMA" id="TMKRLVM"/>
<proteinExistence type="inferred from homology"/>
<dbReference type="Pfam" id="PF00171">
    <property type="entry name" value="Aldedh"/>
    <property type="match status" value="1"/>
</dbReference>
<dbReference type="HOGENOM" id="CLU_005391_5_1_1"/>
<keyword evidence="3" id="KW-0560">Oxidoreductase</keyword>
<feature type="domain" description="Aldehyde dehydrogenase" evidence="7">
    <location>
        <begin position="23"/>
        <end position="493"/>
    </location>
</feature>
<dbReference type="EC" id="1.2.1.16" evidence="6"/>
<dbReference type="InterPro" id="IPR015590">
    <property type="entry name" value="Aldehyde_DH_dom"/>
</dbReference>
<dbReference type="GO" id="GO:0005737">
    <property type="term" value="C:cytoplasm"/>
    <property type="evidence" value="ECO:0007669"/>
    <property type="project" value="TreeGrafter"/>
</dbReference>
<comment type="catalytic activity">
    <reaction evidence="5">
        <text>succinate semialdehyde + NAD(+) + H2O = succinate + NADH + 2 H(+)</text>
        <dbReference type="Rhea" id="RHEA:13217"/>
        <dbReference type="ChEBI" id="CHEBI:15377"/>
        <dbReference type="ChEBI" id="CHEBI:15378"/>
        <dbReference type="ChEBI" id="CHEBI:30031"/>
        <dbReference type="ChEBI" id="CHEBI:57540"/>
        <dbReference type="ChEBI" id="CHEBI:57706"/>
        <dbReference type="ChEBI" id="CHEBI:57945"/>
        <dbReference type="EC" id="1.2.1.16"/>
    </reaction>
</comment>
<dbReference type="GO" id="GO:0004777">
    <property type="term" value="F:succinate-semialdehyde dehydrogenase (NAD+) activity"/>
    <property type="evidence" value="ECO:0007669"/>
    <property type="project" value="TreeGrafter"/>
</dbReference>